<keyword evidence="1" id="KW-1133">Transmembrane helix</keyword>
<sequence length="155" mass="16560">MTGALLALALFANGVATGVMLGNAIGLAAFALRLPYAGYVDLIKFLWPRYDPFLPIMNALAFGLDVVLAVTVSGGRAEATALFWLAAALLAVLMAISLLKNVPINKYVTALDPASQPNDWPERDPRVRWKTWNTTRVVLSLAALIANLVAAAILL</sequence>
<evidence type="ECO:0000256" key="1">
    <source>
        <dbReference type="SAM" id="Phobius"/>
    </source>
</evidence>
<feature type="transmembrane region" description="Helical" evidence="1">
    <location>
        <begin position="52"/>
        <end position="72"/>
    </location>
</feature>
<dbReference type="Pfam" id="PF08592">
    <property type="entry name" value="Anthrone_oxy"/>
    <property type="match status" value="1"/>
</dbReference>
<keyword evidence="1" id="KW-0472">Membrane</keyword>
<gene>
    <name evidence="2" type="ORF">ACFFSA_18070</name>
</gene>
<dbReference type="EMBL" id="JBHMBW010000014">
    <property type="protein sequence ID" value="MFB9624996.1"/>
    <property type="molecule type" value="Genomic_DNA"/>
</dbReference>
<proteinExistence type="predicted"/>
<name>A0ABV5RZZ4_9ACTN</name>
<evidence type="ECO:0000313" key="2">
    <source>
        <dbReference type="EMBL" id="MFB9624996.1"/>
    </source>
</evidence>
<comment type="caution">
    <text evidence="2">The sequence shown here is derived from an EMBL/GenBank/DDBJ whole genome shotgun (WGS) entry which is preliminary data.</text>
</comment>
<accession>A0ABV5RZZ4</accession>
<keyword evidence="3" id="KW-1185">Reference proteome</keyword>
<feature type="transmembrane region" description="Helical" evidence="1">
    <location>
        <begin position="137"/>
        <end position="154"/>
    </location>
</feature>
<protein>
    <submittedName>
        <fullName evidence="2">DUF1772 domain-containing protein</fullName>
    </submittedName>
</protein>
<evidence type="ECO:0000313" key="3">
    <source>
        <dbReference type="Proteomes" id="UP001589532"/>
    </source>
</evidence>
<organism evidence="2 3">
    <name type="scientific">Nonomuraea helvata</name>
    <dbReference type="NCBI Taxonomy" id="37484"/>
    <lineage>
        <taxon>Bacteria</taxon>
        <taxon>Bacillati</taxon>
        <taxon>Actinomycetota</taxon>
        <taxon>Actinomycetes</taxon>
        <taxon>Streptosporangiales</taxon>
        <taxon>Streptosporangiaceae</taxon>
        <taxon>Nonomuraea</taxon>
    </lineage>
</organism>
<dbReference type="RefSeq" id="WP_344986240.1">
    <property type="nucleotide sequence ID" value="NZ_BAAAXV010000001.1"/>
</dbReference>
<feature type="transmembrane region" description="Helical" evidence="1">
    <location>
        <begin position="79"/>
        <end position="99"/>
    </location>
</feature>
<reference evidence="2 3" key="1">
    <citation type="submission" date="2024-09" db="EMBL/GenBank/DDBJ databases">
        <authorList>
            <person name="Sun Q."/>
            <person name="Mori K."/>
        </authorList>
    </citation>
    <scope>NUCLEOTIDE SEQUENCE [LARGE SCALE GENOMIC DNA]</scope>
    <source>
        <strain evidence="2 3">JCM 3143</strain>
    </source>
</reference>
<dbReference type="InterPro" id="IPR013901">
    <property type="entry name" value="Anthrone_oxy"/>
</dbReference>
<dbReference type="Proteomes" id="UP001589532">
    <property type="component" value="Unassembled WGS sequence"/>
</dbReference>
<keyword evidence="1" id="KW-0812">Transmembrane</keyword>